<protein>
    <submittedName>
        <fullName evidence="1">Uncharacterized protein</fullName>
    </submittedName>
</protein>
<gene>
    <name evidence="1" type="ORF">CAMRE0001_2044</name>
</gene>
<dbReference type="STRING" id="553218.CAMRE0001_2044"/>
<accession>B9D4I8</accession>
<keyword evidence="2" id="KW-1185">Reference proteome</keyword>
<organism evidence="1 2">
    <name type="scientific">Campylobacter rectus RM3267</name>
    <dbReference type="NCBI Taxonomy" id="553218"/>
    <lineage>
        <taxon>Bacteria</taxon>
        <taxon>Pseudomonadati</taxon>
        <taxon>Campylobacterota</taxon>
        <taxon>Epsilonproteobacteria</taxon>
        <taxon>Campylobacterales</taxon>
        <taxon>Campylobacteraceae</taxon>
        <taxon>Campylobacter</taxon>
    </lineage>
</organism>
<evidence type="ECO:0000313" key="2">
    <source>
        <dbReference type="Proteomes" id="UP000003082"/>
    </source>
</evidence>
<sequence length="67" mass="7782">MALAYLESNFTARNADFISLHSLTYVKFSRKFYLKRLNFSSLQIERACLLIAGFLCYAEFDALYLAK</sequence>
<comment type="caution">
    <text evidence="1">The sequence shown here is derived from an EMBL/GenBank/DDBJ whole genome shotgun (WGS) entry which is preliminary data.</text>
</comment>
<reference evidence="1 2" key="1">
    <citation type="submission" date="2008-08" db="EMBL/GenBank/DDBJ databases">
        <authorList>
            <person name="Madupu R."/>
            <person name="Durkin A.S."/>
            <person name="Torralba M."/>
            <person name="Methe B."/>
            <person name="Sutton G.G."/>
            <person name="Strausberg R.L."/>
            <person name="Nelson K.E."/>
        </authorList>
    </citation>
    <scope>NUCLEOTIDE SEQUENCE [LARGE SCALE GENOMIC DNA]</scope>
    <source>
        <strain evidence="1 2">RM3267</strain>
    </source>
</reference>
<evidence type="ECO:0000313" key="1">
    <source>
        <dbReference type="EMBL" id="EEF13054.1"/>
    </source>
</evidence>
<proteinExistence type="predicted"/>
<name>B9D4I8_CAMRE</name>
<dbReference type="Proteomes" id="UP000003082">
    <property type="component" value="Unassembled WGS sequence"/>
</dbReference>
<dbReference type="AlphaFoldDB" id="B9D4I8"/>
<dbReference type="EMBL" id="ACFU01000028">
    <property type="protein sequence ID" value="EEF13054.1"/>
    <property type="molecule type" value="Genomic_DNA"/>
</dbReference>